<evidence type="ECO:0000313" key="3">
    <source>
        <dbReference type="Proteomes" id="UP000183200"/>
    </source>
</evidence>
<dbReference type="Gene3D" id="3.20.110.10">
    <property type="entry name" value="Glycoside hydrolase 38, N terminal domain"/>
    <property type="match status" value="1"/>
</dbReference>
<name>A0A1G9JML4_9SPHI</name>
<dbReference type="EMBL" id="FNGY01000001">
    <property type="protein sequence ID" value="SDL38759.1"/>
    <property type="molecule type" value="Genomic_DNA"/>
</dbReference>
<dbReference type="Gene3D" id="2.70.98.30">
    <property type="entry name" value="Golgi alpha-mannosidase II, domain 4"/>
    <property type="match status" value="1"/>
</dbReference>
<reference evidence="3" key="1">
    <citation type="submission" date="2016-10" db="EMBL/GenBank/DDBJ databases">
        <authorList>
            <person name="Varghese N."/>
            <person name="Submissions S."/>
        </authorList>
    </citation>
    <scope>NUCLEOTIDE SEQUENCE [LARGE SCALE GENOMIC DNA]</scope>
    <source>
        <strain evidence="3">DSM 19110</strain>
    </source>
</reference>
<dbReference type="PANTHER" id="PTHR46017:SF1">
    <property type="entry name" value="ALPHA-MANNOSIDASE 2C1"/>
    <property type="match status" value="1"/>
</dbReference>
<sequence length="899" mass="101040">MKYIKLFFLLFFSLKSVGQNKITAVKKINPNVKEVIVVFKTHFDIGYTHRVKDIVQYYRTEMIDKALNIMDQTKDLPKEQQFAWTAPAWVMAKVLEDWPGQTKERRQRLEDAFRKGRFVTHAMPFSVQSQIMSPEDVARSYESSSFVNHKYGLSLPWAAKMTDVPSQASVLATGLGQGGVKFMHIGSNWPSPYVNYPPLFWWQGPDGSRVLTLYSHDYGTTLGLGFETWGEDDPTIGRNLIPPADWPYPVWPAIFVTSDNSGPPSAKAVKELFDEIAKKMPDVKVRVGRLEDFAAEIQKMQLKLPVVKAEAPDTWIHGNMGDPGGMKISRNINPLIPAVEGLNTQLKNWNVAVTDPTKDISRAYENVLLYAEHTWGGASSVDKYGEAFKKLSPDRYKDLEGSWEDKTDYIRTTEGIVKPMLATNLQVLAQNVKLKGKRFVVYNPLSYTRSEWVEAGNDGKFIYAQHIPASGYKTFTEKDLRESNPTVSNSNKIENKYFTIKFDAARGVISSLIDKRTGREWVDANAKEGLGQYMNERFTYEQTVKYVTDYQGNRAIGKNGNWLHPGLYKPGMISEKQVPYREALSKNGRLNITNDGHQQTAIIDMPADTANHFPASSLRVTLTNDQAFVDMEITIKNKAKDNWPEADWFCFPFKVNSPKFTVGNSLGVMDPSKDIMEGANKDLYAVGAGLTITDQDGSGIAFSPFDHPLVSLDRPGIWKFSKDFVPKKSVVYLNLYNNQWNTNYRYWYTGTWSSKVRIWTFTKNSTNESRLVTPSFEARTPLLIAEADGKAGNLPLEQSGISVSRKGIQITAFRHDTKDNPVFATAPADKKNTLLRLWEQGGISGNVTVLFPKGVVYTRAIPVNLRGEVIGKPIRVIAGKLSFNLKAYAPASFVLSAGS</sequence>
<protein>
    <submittedName>
        <fullName evidence="2">Glycosyl hydrolases family 38 C-terminal domain-containing protein</fullName>
    </submittedName>
</protein>
<organism evidence="2 3">
    <name type="scientific">Pedobacter steynii</name>
    <dbReference type="NCBI Taxonomy" id="430522"/>
    <lineage>
        <taxon>Bacteria</taxon>
        <taxon>Pseudomonadati</taxon>
        <taxon>Bacteroidota</taxon>
        <taxon>Sphingobacteriia</taxon>
        <taxon>Sphingobacteriales</taxon>
        <taxon>Sphingobacteriaceae</taxon>
        <taxon>Pedobacter</taxon>
    </lineage>
</organism>
<dbReference type="GO" id="GO:0009313">
    <property type="term" value="P:oligosaccharide catabolic process"/>
    <property type="evidence" value="ECO:0007669"/>
    <property type="project" value="TreeGrafter"/>
</dbReference>
<keyword evidence="3" id="KW-1185">Reference proteome</keyword>
<proteinExistence type="predicted"/>
<dbReference type="GO" id="GO:0004559">
    <property type="term" value="F:alpha-mannosidase activity"/>
    <property type="evidence" value="ECO:0007669"/>
    <property type="project" value="InterPro"/>
</dbReference>
<dbReference type="Pfam" id="PF01074">
    <property type="entry name" value="Glyco_hydro_38N"/>
    <property type="match status" value="1"/>
</dbReference>
<keyword evidence="2" id="KW-0378">Hydrolase</keyword>
<dbReference type="InterPro" id="IPR027291">
    <property type="entry name" value="Glyco_hydro_38_N_sf"/>
</dbReference>
<accession>A0A1G9JML4</accession>
<dbReference type="GO" id="GO:0006013">
    <property type="term" value="P:mannose metabolic process"/>
    <property type="evidence" value="ECO:0007669"/>
    <property type="project" value="InterPro"/>
</dbReference>
<dbReference type="GO" id="GO:0030246">
    <property type="term" value="F:carbohydrate binding"/>
    <property type="evidence" value="ECO:0007669"/>
    <property type="project" value="InterPro"/>
</dbReference>
<dbReference type="InterPro" id="IPR011330">
    <property type="entry name" value="Glyco_hydro/deAcase_b/a-brl"/>
</dbReference>
<dbReference type="InterPro" id="IPR000602">
    <property type="entry name" value="Glyco_hydro_38_N"/>
</dbReference>
<gene>
    <name evidence="2" type="ORF">SAMN05421820_101315</name>
</gene>
<dbReference type="PANTHER" id="PTHR46017">
    <property type="entry name" value="ALPHA-MANNOSIDASE 2C1"/>
    <property type="match status" value="1"/>
</dbReference>
<feature type="domain" description="Glycoside hydrolase family 38 N-terminal" evidence="1">
    <location>
        <begin position="35"/>
        <end position="299"/>
    </location>
</feature>
<dbReference type="SUPFAM" id="SSF88713">
    <property type="entry name" value="Glycoside hydrolase/deacetylase"/>
    <property type="match status" value="1"/>
</dbReference>
<dbReference type="SUPFAM" id="SSF74650">
    <property type="entry name" value="Galactose mutarotase-like"/>
    <property type="match status" value="1"/>
</dbReference>
<dbReference type="AlphaFoldDB" id="A0A1G9JML4"/>
<dbReference type="Proteomes" id="UP000183200">
    <property type="component" value="Unassembled WGS sequence"/>
</dbReference>
<dbReference type="RefSeq" id="WP_074604299.1">
    <property type="nucleotide sequence ID" value="NZ_FNGY01000001.1"/>
</dbReference>
<dbReference type="InterPro" id="IPR011013">
    <property type="entry name" value="Gal_mutarotase_sf_dom"/>
</dbReference>
<dbReference type="OrthoDB" id="1049785at2"/>
<evidence type="ECO:0000313" key="2">
    <source>
        <dbReference type="EMBL" id="SDL38759.1"/>
    </source>
</evidence>
<evidence type="ECO:0000259" key="1">
    <source>
        <dbReference type="Pfam" id="PF01074"/>
    </source>
</evidence>